<dbReference type="InterPro" id="IPR001245">
    <property type="entry name" value="Ser-Thr/Tyr_kinase_cat_dom"/>
</dbReference>
<dbReference type="InterPro" id="IPR011009">
    <property type="entry name" value="Kinase-like_dom_sf"/>
</dbReference>
<dbReference type="HOGENOM" id="CLU_000288_7_0_1"/>
<reference evidence="9" key="1">
    <citation type="submission" date="2013-07" db="EMBL/GenBank/DDBJ databases">
        <title>The genome of an arbuscular mycorrhizal fungus provides insights into the evolution of the oldest plant symbiosis.</title>
        <authorList>
            <consortium name="DOE Joint Genome Institute"/>
            <person name="Tisserant E."/>
            <person name="Malbreil M."/>
            <person name="Kuo A."/>
            <person name="Kohler A."/>
            <person name="Symeonidi A."/>
            <person name="Balestrini R."/>
            <person name="Charron P."/>
            <person name="Duensing N."/>
            <person name="Frei-dit-Frey N."/>
            <person name="Gianinazzi-Pearson V."/>
            <person name="Gilbert B."/>
            <person name="Handa Y."/>
            <person name="Hijri M."/>
            <person name="Kaul R."/>
            <person name="Kawaguchi M."/>
            <person name="Krajinski F."/>
            <person name="Lammers P."/>
            <person name="Lapierre D."/>
            <person name="Masclaux F.G."/>
            <person name="Murat C."/>
            <person name="Morin E."/>
            <person name="Ndikumana S."/>
            <person name="Pagni M."/>
            <person name="Petitpierre D."/>
            <person name="Requena N."/>
            <person name="Rosikiewicz P."/>
            <person name="Riley R."/>
            <person name="Saito K."/>
            <person name="San Clemente H."/>
            <person name="Shapiro H."/>
            <person name="van Tuinen D."/>
            <person name="Becard G."/>
            <person name="Bonfante P."/>
            <person name="Paszkowski U."/>
            <person name="Shachar-Hill Y."/>
            <person name="Young J.P."/>
            <person name="Sanders I.R."/>
            <person name="Henrissat B."/>
            <person name="Rensing S.A."/>
            <person name="Grigoriev I.V."/>
            <person name="Corradi N."/>
            <person name="Roux C."/>
            <person name="Martin F."/>
        </authorList>
    </citation>
    <scope>NUCLEOTIDE SEQUENCE</scope>
    <source>
        <strain evidence="9">DAOM 197198</strain>
    </source>
</reference>
<dbReference type="PROSITE" id="PS50011">
    <property type="entry name" value="PROTEIN_KINASE_DOM"/>
    <property type="match status" value="1"/>
</dbReference>
<dbReference type="PANTHER" id="PTHR46485:SF5">
    <property type="entry name" value="CENTER DIVIDER, ISOFORM A"/>
    <property type="match status" value="1"/>
</dbReference>
<dbReference type="InterPro" id="IPR017441">
    <property type="entry name" value="Protein_kinase_ATP_BS"/>
</dbReference>
<feature type="binding site" evidence="7">
    <location>
        <position position="53"/>
    </location>
    <ligand>
        <name>ATP</name>
        <dbReference type="ChEBI" id="CHEBI:30616"/>
    </ligand>
</feature>
<dbReference type="PROSITE" id="PS00107">
    <property type="entry name" value="PROTEIN_KINASE_ATP"/>
    <property type="match status" value="1"/>
</dbReference>
<dbReference type="InterPro" id="IPR000719">
    <property type="entry name" value="Prot_kinase_dom"/>
</dbReference>
<dbReference type="EMBL" id="KI295118">
    <property type="protein sequence ID" value="ESA03305.1"/>
    <property type="molecule type" value="Genomic_DNA"/>
</dbReference>
<evidence type="ECO:0000256" key="3">
    <source>
        <dbReference type="ARBA" id="ARBA00022679"/>
    </source>
</evidence>
<feature type="domain" description="Protein kinase" evidence="8">
    <location>
        <begin position="25"/>
        <end position="156"/>
    </location>
</feature>
<evidence type="ECO:0000313" key="9">
    <source>
        <dbReference type="EMBL" id="ESA03305.1"/>
    </source>
</evidence>
<dbReference type="InterPro" id="IPR050940">
    <property type="entry name" value="Actin_reg-Ser/Thr_kinase"/>
</dbReference>
<dbReference type="Gene3D" id="1.10.510.10">
    <property type="entry name" value="Transferase(Phosphotransferase) domain 1"/>
    <property type="match status" value="1"/>
</dbReference>
<accession>U9T571</accession>
<evidence type="ECO:0000256" key="5">
    <source>
        <dbReference type="ARBA" id="ARBA00022777"/>
    </source>
</evidence>
<dbReference type="GO" id="GO:0004674">
    <property type="term" value="F:protein serine/threonine kinase activity"/>
    <property type="evidence" value="ECO:0007669"/>
    <property type="project" value="UniProtKB-KW"/>
</dbReference>
<comment type="similarity">
    <text evidence="1">Belongs to the protein kinase superfamily. TKL Ser/Thr protein kinase family.</text>
</comment>
<dbReference type="Pfam" id="PF07714">
    <property type="entry name" value="PK_Tyr_Ser-Thr"/>
    <property type="match status" value="1"/>
</dbReference>
<dbReference type="PANTHER" id="PTHR46485">
    <property type="entry name" value="LIM DOMAIN KINASE 1"/>
    <property type="match status" value="1"/>
</dbReference>
<keyword evidence="4 7" id="KW-0547">Nucleotide-binding</keyword>
<keyword evidence="5" id="KW-0418">Kinase</keyword>
<keyword evidence="3" id="KW-0808">Transferase</keyword>
<dbReference type="GO" id="GO:0005524">
    <property type="term" value="F:ATP binding"/>
    <property type="evidence" value="ECO:0007669"/>
    <property type="project" value="UniProtKB-UniRule"/>
</dbReference>
<protein>
    <recommendedName>
        <fullName evidence="8">Protein kinase domain-containing protein</fullName>
    </recommendedName>
</protein>
<evidence type="ECO:0000256" key="7">
    <source>
        <dbReference type="PROSITE-ProRule" id="PRU10141"/>
    </source>
</evidence>
<dbReference type="SUPFAM" id="SSF56112">
    <property type="entry name" value="Protein kinase-like (PK-like)"/>
    <property type="match status" value="1"/>
</dbReference>
<organism evidence="9">
    <name type="scientific">Rhizophagus irregularis (strain DAOM 181602 / DAOM 197198 / MUCL 43194)</name>
    <name type="common">Arbuscular mycorrhizal fungus</name>
    <name type="synonym">Glomus intraradices</name>
    <dbReference type="NCBI Taxonomy" id="747089"/>
    <lineage>
        <taxon>Eukaryota</taxon>
        <taxon>Fungi</taxon>
        <taxon>Fungi incertae sedis</taxon>
        <taxon>Mucoromycota</taxon>
        <taxon>Glomeromycotina</taxon>
        <taxon>Glomeromycetes</taxon>
        <taxon>Glomerales</taxon>
        <taxon>Glomeraceae</taxon>
        <taxon>Rhizophagus</taxon>
    </lineage>
</organism>
<evidence type="ECO:0000256" key="1">
    <source>
        <dbReference type="ARBA" id="ARBA00005843"/>
    </source>
</evidence>
<evidence type="ECO:0000256" key="4">
    <source>
        <dbReference type="ARBA" id="ARBA00022741"/>
    </source>
</evidence>
<gene>
    <name evidence="9" type="ORF">GLOINDRAFT_5682</name>
</gene>
<proteinExistence type="inferred from homology"/>
<evidence type="ECO:0000259" key="8">
    <source>
        <dbReference type="PROSITE" id="PS50011"/>
    </source>
</evidence>
<keyword evidence="6 7" id="KW-0067">ATP-binding</keyword>
<dbReference type="AlphaFoldDB" id="U9T571"/>
<sequence>MTSVIEWIEEKIKNEYIHYFEYDKFSHFYEVGRGSFGEVIKANLANKGLVALKIISSKNSKEKLNEVNDEFVKELKLLREIDYHSNINRILGITKDSKSYILVLEYANEGNLRDYLKNNFAFLKWNYKIKMALDITNGLKFLHSKEIIHRDLVKEY</sequence>
<evidence type="ECO:0000256" key="2">
    <source>
        <dbReference type="ARBA" id="ARBA00022527"/>
    </source>
</evidence>
<name>U9T571_RHIID</name>
<evidence type="ECO:0000256" key="6">
    <source>
        <dbReference type="ARBA" id="ARBA00022840"/>
    </source>
</evidence>
<keyword evidence="2" id="KW-0723">Serine/threonine-protein kinase</keyword>